<name>A0A8H9KGN2_LACHE</name>
<comment type="caution">
    <text evidence="1">The sequence shown here is derived from an EMBL/GenBank/DDBJ whole genome shotgun (WGS) entry which is preliminary data.</text>
</comment>
<evidence type="ECO:0000313" key="2">
    <source>
        <dbReference type="Proteomes" id="UP000618094"/>
    </source>
</evidence>
<gene>
    <name evidence="1" type="ORF">LHEH8_11510</name>
</gene>
<sequence>MISAVRASLRKTHEAHLGIHHGAIESLTAGHSYLNDFSRKINQINI</sequence>
<proteinExistence type="predicted"/>
<evidence type="ECO:0000313" key="1">
    <source>
        <dbReference type="EMBL" id="GFO99395.1"/>
    </source>
</evidence>
<reference evidence="1" key="1">
    <citation type="submission" date="2020-07" db="EMBL/GenBank/DDBJ databases">
        <title>Draft genome sequence of Lactobacillus helveticus strain H-8.</title>
        <authorList>
            <person name="Endo A."/>
            <person name="Maeno S."/>
            <person name="Kido Y."/>
        </authorList>
    </citation>
    <scope>NUCLEOTIDE SEQUENCE</scope>
    <source>
        <strain evidence="1">H-8</strain>
    </source>
</reference>
<organism evidence="1 2">
    <name type="scientific">Lactobacillus helveticus</name>
    <name type="common">Lactobacillus suntoryeus</name>
    <dbReference type="NCBI Taxonomy" id="1587"/>
    <lineage>
        <taxon>Bacteria</taxon>
        <taxon>Bacillati</taxon>
        <taxon>Bacillota</taxon>
        <taxon>Bacilli</taxon>
        <taxon>Lactobacillales</taxon>
        <taxon>Lactobacillaceae</taxon>
        <taxon>Lactobacillus</taxon>
    </lineage>
</organism>
<protein>
    <recommendedName>
        <fullName evidence="3">Transposase</fullName>
    </recommendedName>
</protein>
<dbReference type="EMBL" id="BLYO01000242">
    <property type="protein sequence ID" value="GFO99395.1"/>
    <property type="molecule type" value="Genomic_DNA"/>
</dbReference>
<evidence type="ECO:0008006" key="3">
    <source>
        <dbReference type="Google" id="ProtNLM"/>
    </source>
</evidence>
<dbReference type="Proteomes" id="UP000618094">
    <property type="component" value="Unassembled WGS sequence"/>
</dbReference>
<dbReference type="AlphaFoldDB" id="A0A8H9KGN2"/>
<accession>A0A8H9KGN2</accession>